<organism evidence="9 10">
    <name type="scientific">Fibrella rubiginis</name>
    <dbReference type="NCBI Taxonomy" id="2817060"/>
    <lineage>
        <taxon>Bacteria</taxon>
        <taxon>Pseudomonadati</taxon>
        <taxon>Bacteroidota</taxon>
        <taxon>Cytophagia</taxon>
        <taxon>Cytophagales</taxon>
        <taxon>Spirosomataceae</taxon>
        <taxon>Fibrella</taxon>
    </lineage>
</organism>
<evidence type="ECO:0000256" key="3">
    <source>
        <dbReference type="ARBA" id="ARBA00022692"/>
    </source>
</evidence>
<keyword evidence="5 6" id="KW-0472">Membrane</keyword>
<name>A0A939K1S7_9BACT</name>
<gene>
    <name evidence="9" type="ORF">J2I47_12975</name>
</gene>
<evidence type="ECO:0000256" key="6">
    <source>
        <dbReference type="SAM" id="Phobius"/>
    </source>
</evidence>
<feature type="transmembrane region" description="Helical" evidence="6">
    <location>
        <begin position="20"/>
        <end position="42"/>
    </location>
</feature>
<dbReference type="Proteomes" id="UP000664034">
    <property type="component" value="Unassembled WGS sequence"/>
</dbReference>
<dbReference type="Pfam" id="PF02687">
    <property type="entry name" value="FtsX"/>
    <property type="match status" value="2"/>
</dbReference>
<dbReference type="EMBL" id="JAFMYV010000006">
    <property type="protein sequence ID" value="MBO0937462.1"/>
    <property type="molecule type" value="Genomic_DNA"/>
</dbReference>
<dbReference type="Pfam" id="PF12704">
    <property type="entry name" value="MacB_PCD"/>
    <property type="match status" value="2"/>
</dbReference>
<feature type="transmembrane region" description="Helical" evidence="6">
    <location>
        <begin position="380"/>
        <end position="403"/>
    </location>
</feature>
<evidence type="ECO:0000313" key="9">
    <source>
        <dbReference type="EMBL" id="MBO0937462.1"/>
    </source>
</evidence>
<sequence>MLRNYFTITLRNLRRNTVYSAINIGGLALGIAAFLLIFEFIASEWTANRFHTHYDTLYRVIISEPTKDPDYSFPGGVGPLLKEQVGGIDQVVRVADYIAAGVLTTTGPKPQVVREQQLLFSDADFFRAFTFPFQSGTNTLDQPQTMALSQTLARKLFGLAEAVGKTITVSNQFGNTLYTVTGVFADMPVTSDLQAQAVLALSTLNAAANRSGNDWADPTKLENSFTNLYLNLNPKTNAAAFERQLTSLGRQLNPVNKTQTVHLQPFRELHLAPSFTYPFQTFGSLVLVVALAGISLLVLLIAWVNYVNLATAQAMTKTREVGIRRLIGGRRSQLMSQFLTETVLFSVVSVGLGLLLAVSLQPVFNGFVQKELSLSIFSQSGFWAGLLGVVLGTAAMAGTYVAYTLSSAQPLAALTARPAQATGGLPLRQMLVVFQFGISVVFIIVTLVMYRQISFMQTGRLGLNLDQLLVLVGPTVATDAQGDKNSAFKQELARLPFVQKVAGSNNVPGAGYNFGTAGITRLNPAPGDDKKNYQMFIADHRFFDTYGIGLVQGRPFTEAEANASWNNAPRVAVNERAARQLGYDPKQPVAGKKLLFYGKSYDIVAVVKDYHHLSMREAIAPVIYLPSVGYAYFTIQLDTRDMSARIATLEKLYKQTFPGNPFEYHFASEVYNSQFQRERQLSRLFVAASLLAIFIACLGIFGLAAFAAQQRTKEIGVRKVLGASVVSIAALLSKDFLRLVVIALIIASPLAWYAMRRWLADFAYRVDIEWWVFALAGALAVGIALLTVSVQSIKAALVNPVKSLRSE</sequence>
<dbReference type="RefSeq" id="WP_207365020.1">
    <property type="nucleotide sequence ID" value="NZ_JAFMYV010000006.1"/>
</dbReference>
<feature type="transmembrane region" description="Helical" evidence="6">
    <location>
        <begin position="430"/>
        <end position="450"/>
    </location>
</feature>
<comment type="caution">
    <text evidence="9">The sequence shown here is derived from an EMBL/GenBank/DDBJ whole genome shotgun (WGS) entry which is preliminary data.</text>
</comment>
<protein>
    <submittedName>
        <fullName evidence="9">ABC transporter permease</fullName>
    </submittedName>
</protein>
<dbReference type="GO" id="GO:0022857">
    <property type="term" value="F:transmembrane transporter activity"/>
    <property type="evidence" value="ECO:0007669"/>
    <property type="project" value="TreeGrafter"/>
</dbReference>
<keyword evidence="2" id="KW-1003">Cell membrane</keyword>
<evidence type="ECO:0000259" key="7">
    <source>
        <dbReference type="Pfam" id="PF02687"/>
    </source>
</evidence>
<feature type="domain" description="ABC3 transporter permease C-terminal" evidence="7">
    <location>
        <begin position="687"/>
        <end position="796"/>
    </location>
</feature>
<feature type="domain" description="ABC3 transporter permease C-terminal" evidence="7">
    <location>
        <begin position="294"/>
        <end position="410"/>
    </location>
</feature>
<reference evidence="9" key="1">
    <citation type="submission" date="2021-03" db="EMBL/GenBank/DDBJ databases">
        <title>Fibrella sp. HMF5335 genome sequencing and assembly.</title>
        <authorList>
            <person name="Kang H."/>
            <person name="Kim H."/>
            <person name="Bae S."/>
            <person name="Joh K."/>
        </authorList>
    </citation>
    <scope>NUCLEOTIDE SEQUENCE</scope>
    <source>
        <strain evidence="9">HMF5335</strain>
    </source>
</reference>
<accession>A0A939K1S7</accession>
<dbReference type="PANTHER" id="PTHR30572">
    <property type="entry name" value="MEMBRANE COMPONENT OF TRANSPORTER-RELATED"/>
    <property type="match status" value="1"/>
</dbReference>
<feature type="transmembrane region" description="Helical" evidence="6">
    <location>
        <begin position="770"/>
        <end position="790"/>
    </location>
</feature>
<feature type="transmembrane region" description="Helical" evidence="6">
    <location>
        <begin position="343"/>
        <end position="368"/>
    </location>
</feature>
<feature type="domain" description="MacB-like periplasmic core" evidence="8">
    <location>
        <begin position="438"/>
        <end position="636"/>
    </location>
</feature>
<feature type="transmembrane region" description="Helical" evidence="6">
    <location>
        <begin position="739"/>
        <end position="755"/>
    </location>
</feature>
<keyword evidence="10" id="KW-1185">Reference proteome</keyword>
<dbReference type="InterPro" id="IPR003838">
    <property type="entry name" value="ABC3_permease_C"/>
</dbReference>
<dbReference type="AlphaFoldDB" id="A0A939K1S7"/>
<evidence type="ECO:0000313" key="10">
    <source>
        <dbReference type="Proteomes" id="UP000664034"/>
    </source>
</evidence>
<proteinExistence type="predicted"/>
<evidence type="ECO:0000256" key="5">
    <source>
        <dbReference type="ARBA" id="ARBA00023136"/>
    </source>
</evidence>
<dbReference type="PANTHER" id="PTHR30572:SF18">
    <property type="entry name" value="ABC-TYPE MACROLIDE FAMILY EXPORT SYSTEM PERMEASE COMPONENT 2"/>
    <property type="match status" value="1"/>
</dbReference>
<evidence type="ECO:0000256" key="1">
    <source>
        <dbReference type="ARBA" id="ARBA00004651"/>
    </source>
</evidence>
<keyword evidence="4 6" id="KW-1133">Transmembrane helix</keyword>
<feature type="transmembrane region" description="Helical" evidence="6">
    <location>
        <begin position="285"/>
        <end position="306"/>
    </location>
</feature>
<evidence type="ECO:0000259" key="8">
    <source>
        <dbReference type="Pfam" id="PF12704"/>
    </source>
</evidence>
<dbReference type="InterPro" id="IPR050250">
    <property type="entry name" value="Macrolide_Exporter_MacB"/>
</dbReference>
<dbReference type="GO" id="GO:0005886">
    <property type="term" value="C:plasma membrane"/>
    <property type="evidence" value="ECO:0007669"/>
    <property type="project" value="UniProtKB-SubCell"/>
</dbReference>
<evidence type="ECO:0000256" key="4">
    <source>
        <dbReference type="ARBA" id="ARBA00022989"/>
    </source>
</evidence>
<evidence type="ECO:0000256" key="2">
    <source>
        <dbReference type="ARBA" id="ARBA00022475"/>
    </source>
</evidence>
<comment type="subcellular location">
    <subcellularLocation>
        <location evidence="1">Cell membrane</location>
        <topology evidence="1">Multi-pass membrane protein</topology>
    </subcellularLocation>
</comment>
<keyword evidence="3 6" id="KW-0812">Transmembrane</keyword>
<feature type="domain" description="MacB-like periplasmic core" evidence="8">
    <location>
        <begin position="20"/>
        <end position="247"/>
    </location>
</feature>
<dbReference type="InterPro" id="IPR025857">
    <property type="entry name" value="MacB_PCD"/>
</dbReference>
<feature type="transmembrane region" description="Helical" evidence="6">
    <location>
        <begin position="684"/>
        <end position="709"/>
    </location>
</feature>